<keyword evidence="1" id="KW-0677">Repeat</keyword>
<accession>A0ABW9ZDC9</accession>
<feature type="repeat" description="TPR" evidence="3">
    <location>
        <begin position="44"/>
        <end position="77"/>
    </location>
</feature>
<evidence type="ECO:0000256" key="1">
    <source>
        <dbReference type="ARBA" id="ARBA00022737"/>
    </source>
</evidence>
<gene>
    <name evidence="4" type="ORF">GWI71_03175</name>
</gene>
<dbReference type="Proteomes" id="UP000541347">
    <property type="component" value="Unassembled WGS sequence"/>
</dbReference>
<dbReference type="SUPFAM" id="SSF48439">
    <property type="entry name" value="Protein prenylyltransferase"/>
    <property type="match status" value="1"/>
</dbReference>
<dbReference type="InterPro" id="IPR051685">
    <property type="entry name" value="Ycf3/AcsC/BcsC/TPR_MFPF"/>
</dbReference>
<dbReference type="EMBL" id="JAABLP010000001">
    <property type="protein sequence ID" value="NBN62673.1"/>
    <property type="molecule type" value="Genomic_DNA"/>
</dbReference>
<evidence type="ECO:0000256" key="2">
    <source>
        <dbReference type="ARBA" id="ARBA00022803"/>
    </source>
</evidence>
<evidence type="ECO:0000313" key="4">
    <source>
        <dbReference type="EMBL" id="NBN62673.1"/>
    </source>
</evidence>
<dbReference type="SUPFAM" id="SSF53756">
    <property type="entry name" value="UDP-Glycosyltransferase/glycogen phosphorylase"/>
    <property type="match status" value="1"/>
</dbReference>
<dbReference type="Pfam" id="PF13432">
    <property type="entry name" value="TPR_16"/>
    <property type="match status" value="2"/>
</dbReference>
<feature type="repeat" description="TPR" evidence="3">
    <location>
        <begin position="148"/>
        <end position="181"/>
    </location>
</feature>
<dbReference type="SUPFAM" id="SSF48452">
    <property type="entry name" value="TPR-like"/>
    <property type="match status" value="1"/>
</dbReference>
<dbReference type="PROSITE" id="PS50005">
    <property type="entry name" value="TPR"/>
    <property type="match status" value="2"/>
</dbReference>
<dbReference type="PANTHER" id="PTHR44943">
    <property type="entry name" value="CELLULOSE SYNTHASE OPERON PROTEIN C"/>
    <property type="match status" value="1"/>
</dbReference>
<dbReference type="Gene3D" id="1.25.40.10">
    <property type="entry name" value="Tetratricopeptide repeat domain"/>
    <property type="match status" value="1"/>
</dbReference>
<dbReference type="InterPro" id="IPR019734">
    <property type="entry name" value="TPR_rpt"/>
</dbReference>
<reference evidence="4 5" key="1">
    <citation type="submission" date="2020-01" db="EMBL/GenBank/DDBJ databases">
        <authorList>
            <person name="Peng S.Y."/>
            <person name="Li J."/>
            <person name="Wang M."/>
            <person name="Wang L."/>
            <person name="Wang C.Q."/>
            <person name="Wang J.R."/>
        </authorList>
    </citation>
    <scope>NUCLEOTIDE SEQUENCE [LARGE SCALE GENOMIC DNA]</scope>
    <source>
        <strain evidence="4 5">XCT-34</strain>
    </source>
</reference>
<dbReference type="PANTHER" id="PTHR44943:SF8">
    <property type="entry name" value="TPR REPEAT-CONTAINING PROTEIN MJ0263"/>
    <property type="match status" value="1"/>
</dbReference>
<dbReference type="InterPro" id="IPR011990">
    <property type="entry name" value="TPR-like_helical_dom_sf"/>
</dbReference>
<sequence length="622" mass="69724">MNVKSAAAGTLETLRKALALQQAGEIEKAQRLYKAVLKKNPTSADALNLLGVTYRQLGFPKRAVEFIRKAIALAPDRGPYHANLARALSDLPETTPQEILEAAERALGFSPQLPEARNLKAISLTKLGRETEAEELLLKLIADQPSYADAYRNYGILLRDREDHQKALEFFDTAVQLDPSNAETWVQRARARFELEQYDQDLRELLVAEKLFPQNGDIQHELARLYFRIGDSHLGLPHAEAAVAAEPTNAGRLVTLGVIYQTLRRSKDALDALAKARANWFEDIPTAEWNMSLAYLGLGNLELGWKMHSARFRTGLSSTLARKFERPEWDGSDLSGKTILLWNDQGVGDAFRSGTMIPEIIAQAGHVIVELSQKLLPPFQRSFPEATVRLATFESVTLKATQHDYDCQICISDLAHYLRKDFPSFRKARHPVFRFNPDRAREFHDRIPDARAKPVVGVSWRSRNLSPARAKSYLSVPEFAPIVETPGIIFVDLQYIAIAREIDFLVKGRGANLVHFEDVDQFNNLEDAAALANCCDLVLTVNTSVSDIAGSHGLPCWTFGQEVPQFMLGQEVTPWYDDFNYTVLAPGQPVVTLVPELVSRLEHWRDHDWSPEARLTRLGLGG</sequence>
<dbReference type="RefSeq" id="WP_161673820.1">
    <property type="nucleotide sequence ID" value="NZ_JAABLP010000001.1"/>
</dbReference>
<dbReference type="SMART" id="SM00028">
    <property type="entry name" value="TPR"/>
    <property type="match status" value="6"/>
</dbReference>
<evidence type="ECO:0000313" key="5">
    <source>
        <dbReference type="Proteomes" id="UP000541347"/>
    </source>
</evidence>
<organism evidence="4 5">
    <name type="scientific">Pannonibacter tanglangensis</name>
    <dbReference type="NCBI Taxonomy" id="2750084"/>
    <lineage>
        <taxon>Bacteria</taxon>
        <taxon>Pseudomonadati</taxon>
        <taxon>Pseudomonadota</taxon>
        <taxon>Alphaproteobacteria</taxon>
        <taxon>Hyphomicrobiales</taxon>
        <taxon>Stappiaceae</taxon>
        <taxon>Pannonibacter</taxon>
    </lineage>
</organism>
<keyword evidence="2 3" id="KW-0802">TPR repeat</keyword>
<proteinExistence type="predicted"/>
<protein>
    <submittedName>
        <fullName evidence="4">Tetratricopeptide repeat protein</fullName>
    </submittedName>
</protein>
<comment type="caution">
    <text evidence="4">The sequence shown here is derived from an EMBL/GenBank/DDBJ whole genome shotgun (WGS) entry which is preliminary data.</text>
</comment>
<dbReference type="PROSITE" id="PS50293">
    <property type="entry name" value="TPR_REGION"/>
    <property type="match status" value="1"/>
</dbReference>
<keyword evidence="5" id="KW-1185">Reference proteome</keyword>
<evidence type="ECO:0000256" key="3">
    <source>
        <dbReference type="PROSITE-ProRule" id="PRU00339"/>
    </source>
</evidence>
<name>A0ABW9ZDC9_9HYPH</name>